<feature type="domain" description="Galactosyltransferase C-terminal" evidence="3">
    <location>
        <begin position="175"/>
        <end position="222"/>
    </location>
</feature>
<organism evidence="4 5">
    <name type="scientific">Methylomonas rapida</name>
    <dbReference type="NCBI Taxonomy" id="2963939"/>
    <lineage>
        <taxon>Bacteria</taxon>
        <taxon>Pseudomonadati</taxon>
        <taxon>Pseudomonadota</taxon>
        <taxon>Gammaproteobacteria</taxon>
        <taxon>Methylococcales</taxon>
        <taxon>Methylococcaceae</taxon>
        <taxon>Methylomonas</taxon>
    </lineage>
</organism>
<dbReference type="RefSeq" id="WP_255190274.1">
    <property type="nucleotide sequence ID" value="NZ_CP113517.1"/>
</dbReference>
<proteinExistence type="predicted"/>
<dbReference type="InterPro" id="IPR027791">
    <property type="entry name" value="Galactosyl_T_C"/>
</dbReference>
<dbReference type="CDD" id="cd06420">
    <property type="entry name" value="GT2_Chondriotin_Pol_N"/>
    <property type="match status" value="1"/>
</dbReference>
<reference evidence="4" key="1">
    <citation type="submission" date="2022-11" db="EMBL/GenBank/DDBJ databases">
        <title>Methylomonas rapida sp. nov., Carotenoid-Producing Obligate Methanotrophs with High Growth Characteristics and Biotechnological Potential.</title>
        <authorList>
            <person name="Tikhonova E.N."/>
            <person name="Suleimanov R.Z."/>
            <person name="Miroshnikov K."/>
            <person name="Oshkin I.Y."/>
            <person name="Belova S.E."/>
            <person name="Danilova O.V."/>
            <person name="Ashikhmin A."/>
            <person name="Konopkin A."/>
            <person name="But S.Y."/>
            <person name="Khmelenina V.N."/>
            <person name="Kuznetsov N."/>
            <person name="Pimenov N.V."/>
            <person name="Dedysh S.N."/>
        </authorList>
    </citation>
    <scope>NUCLEOTIDE SEQUENCE</scope>
    <source>
        <strain evidence="4">MP1</strain>
    </source>
</reference>
<dbReference type="SUPFAM" id="SSF53448">
    <property type="entry name" value="Nucleotide-diphospho-sugar transferases"/>
    <property type="match status" value="1"/>
</dbReference>
<evidence type="ECO:0000259" key="2">
    <source>
        <dbReference type="Pfam" id="PF00535"/>
    </source>
</evidence>
<dbReference type="Pfam" id="PF02709">
    <property type="entry name" value="Glyco_transf_7C"/>
    <property type="match status" value="1"/>
</dbReference>
<name>A0ABY7GLC6_9GAMM</name>
<dbReference type="InterPro" id="IPR050834">
    <property type="entry name" value="Glycosyltransf_2"/>
</dbReference>
<keyword evidence="5" id="KW-1185">Reference proteome</keyword>
<dbReference type="PANTHER" id="PTHR43685">
    <property type="entry name" value="GLYCOSYLTRANSFERASE"/>
    <property type="match status" value="1"/>
</dbReference>
<dbReference type="InterPro" id="IPR029044">
    <property type="entry name" value="Nucleotide-diphossugar_trans"/>
</dbReference>
<keyword evidence="1" id="KW-0808">Transferase</keyword>
<dbReference type="Gene3D" id="3.90.550.10">
    <property type="entry name" value="Spore Coat Polysaccharide Biosynthesis Protein SpsA, Chain A"/>
    <property type="match status" value="1"/>
</dbReference>
<dbReference type="Pfam" id="PF00535">
    <property type="entry name" value="Glycos_transf_2"/>
    <property type="match status" value="1"/>
</dbReference>
<dbReference type="Proteomes" id="UP001162780">
    <property type="component" value="Chromosome"/>
</dbReference>
<evidence type="ECO:0000313" key="5">
    <source>
        <dbReference type="Proteomes" id="UP001162780"/>
    </source>
</evidence>
<dbReference type="InterPro" id="IPR001173">
    <property type="entry name" value="Glyco_trans_2-like"/>
</dbReference>
<evidence type="ECO:0000259" key="3">
    <source>
        <dbReference type="Pfam" id="PF02709"/>
    </source>
</evidence>
<protein>
    <submittedName>
        <fullName evidence="4">Glycosyltransferase family 2 protein</fullName>
    </submittedName>
</protein>
<evidence type="ECO:0000313" key="4">
    <source>
        <dbReference type="EMBL" id="WAR45303.1"/>
    </source>
</evidence>
<dbReference type="PANTHER" id="PTHR43685:SF3">
    <property type="entry name" value="SLR2126 PROTEIN"/>
    <property type="match status" value="1"/>
</dbReference>
<evidence type="ECO:0000256" key="1">
    <source>
        <dbReference type="ARBA" id="ARBA00022679"/>
    </source>
</evidence>
<gene>
    <name evidence="4" type="ORF">NM686_001975</name>
</gene>
<dbReference type="EMBL" id="CP113517">
    <property type="protein sequence ID" value="WAR45303.1"/>
    <property type="molecule type" value="Genomic_DNA"/>
</dbReference>
<feature type="domain" description="Glycosyltransferase 2-like" evidence="2">
    <location>
        <begin position="6"/>
        <end position="106"/>
    </location>
</feature>
<accession>A0ABY7GLC6</accession>
<sequence>MNAAISVVVTTYNWPEALEACLQSLLAQRDDDFEIIVADDGSTAATQELVKRMMKNSPIPISHVYHEDRGFRAGGIRNKAVAAARGTYLLFVDGDCVMLPNFIARHRLLAEPGYFVPGNRLLLNRVLTNQVIQEKIQLHQQSIFFFLVNWLKRDINRLLPLLYLPWHHWRYRNPQGWQKAMTCNLAVWKTDFIAVNGFDECFEGWGYEDSDLAIRLIHQNIKRKEGRFAIPVLHLWHRQNDRSQHDVNYQRLLARVNDKSLTRAQLGVDQYL</sequence>